<dbReference type="PANTHER" id="PTHR40031">
    <property type="entry name" value="HYPOTHETICAL MEMBRANE SPANNING PROTEIN"/>
    <property type="match status" value="1"/>
</dbReference>
<evidence type="ECO:0000256" key="1">
    <source>
        <dbReference type="SAM" id="Phobius"/>
    </source>
</evidence>
<dbReference type="GO" id="GO:0016787">
    <property type="term" value="F:hydrolase activity"/>
    <property type="evidence" value="ECO:0007669"/>
    <property type="project" value="UniProtKB-KW"/>
</dbReference>
<organism evidence="2 3">
    <name type="scientific">Massilia antarctica</name>
    <dbReference type="NCBI Taxonomy" id="2765360"/>
    <lineage>
        <taxon>Bacteria</taxon>
        <taxon>Pseudomonadati</taxon>
        <taxon>Pseudomonadota</taxon>
        <taxon>Betaproteobacteria</taxon>
        <taxon>Burkholderiales</taxon>
        <taxon>Oxalobacteraceae</taxon>
        <taxon>Telluria group</taxon>
        <taxon>Massilia</taxon>
    </lineage>
</organism>
<accession>A0AA48WAX6</accession>
<feature type="transmembrane region" description="Helical" evidence="1">
    <location>
        <begin position="105"/>
        <end position="122"/>
    </location>
</feature>
<evidence type="ECO:0000313" key="2">
    <source>
        <dbReference type="EMBL" id="QPI49200.1"/>
    </source>
</evidence>
<proteinExistence type="predicted"/>
<feature type="transmembrane region" description="Helical" evidence="1">
    <location>
        <begin position="142"/>
        <end position="164"/>
    </location>
</feature>
<keyword evidence="2" id="KW-0378">Hydrolase</keyword>
<feature type="transmembrane region" description="Helical" evidence="1">
    <location>
        <begin position="74"/>
        <end position="93"/>
    </location>
</feature>
<feature type="transmembrane region" description="Helical" evidence="1">
    <location>
        <begin position="195"/>
        <end position="211"/>
    </location>
</feature>
<dbReference type="PANTHER" id="PTHR40031:SF1">
    <property type="entry name" value="MEMBRANE-BOUND METAL-DEPENDENT HYDROLASE"/>
    <property type="match status" value="1"/>
</dbReference>
<dbReference type="Proteomes" id="UP000662888">
    <property type="component" value="Chromosome"/>
</dbReference>
<dbReference type="RefSeq" id="WP_206088772.1">
    <property type="nucleotide sequence ID" value="NZ_CP065053.1"/>
</dbReference>
<keyword evidence="1" id="KW-0472">Membrane</keyword>
<protein>
    <submittedName>
        <fullName evidence="2">Metal-dependent hydrolase</fullName>
    </submittedName>
</protein>
<reference evidence="2 3" key="1">
    <citation type="submission" date="2020-11" db="EMBL/GenBank/DDBJ databases">
        <authorList>
            <person name="Sun Q."/>
        </authorList>
    </citation>
    <scope>NUCLEOTIDE SEQUENCE [LARGE SCALE GENOMIC DNA]</scope>
    <source>
        <strain evidence="2 3">P8398</strain>
    </source>
</reference>
<keyword evidence="1" id="KW-1133">Transmembrane helix</keyword>
<dbReference type="InterPro" id="IPR007404">
    <property type="entry name" value="YdjM-like"/>
</dbReference>
<keyword evidence="1" id="KW-0812">Transmembrane</keyword>
<feature type="transmembrane region" description="Helical" evidence="1">
    <location>
        <begin position="223"/>
        <end position="241"/>
    </location>
</feature>
<sequence>MDNLSHSLVGLAVGELVHRTLPAEADPAQHGIRRRLMLVACCAASNFPDLDLVLSGLLPQPLGYLLHHRGHTHTLLYGVPQALLLIALLWILWPGARTLLRASNAARAGLLAAVGAGFLLHLGMDALNSYGVHPFYPVDPRWIYGDMVFILEPVFWVAGAVPLAMMLGSRVRRGLLLAALAALLVFFTARGFLHWGSLIALLAFGAGLALLQRGAGKNGKRALCAGLLGAVAFVAMQGAAMQRGKTIVADRLRLLDPASTLLDTAMTAFPANPACWMFVSAERDAVAGTYRMRRGMVSVAPDVLALDACPAALSEGARERQAQIVINWSQEMSLARLRALRAGNCRIDAWLRFARMPALGPDTGFDVRFSNTPAGNFTTLPIDGANSQPCPGGVPAWGYPRADLL</sequence>
<dbReference type="Pfam" id="PF04307">
    <property type="entry name" value="YdjM"/>
    <property type="match status" value="1"/>
</dbReference>
<evidence type="ECO:0000313" key="3">
    <source>
        <dbReference type="Proteomes" id="UP000662888"/>
    </source>
</evidence>
<name>A0AA48WAX6_9BURK</name>
<dbReference type="EMBL" id="CP065053">
    <property type="protein sequence ID" value="QPI49200.1"/>
    <property type="molecule type" value="Genomic_DNA"/>
</dbReference>
<feature type="transmembrane region" description="Helical" evidence="1">
    <location>
        <begin position="171"/>
        <end position="189"/>
    </location>
</feature>
<gene>
    <name evidence="2" type="ORF">IV454_27665</name>
</gene>
<dbReference type="InterPro" id="IPR053170">
    <property type="entry name" value="Transcription_regulator"/>
</dbReference>
<keyword evidence="3" id="KW-1185">Reference proteome</keyword>